<dbReference type="OrthoDB" id="3694230at2759"/>
<dbReference type="InParanoid" id="A0A7M7JIL3"/>
<reference evidence="3" key="1">
    <citation type="submission" date="2021-01" db="UniProtKB">
        <authorList>
            <consortium name="EnsemblMetazoa"/>
        </authorList>
    </citation>
    <scope>IDENTIFICATION</scope>
</reference>
<dbReference type="Gene3D" id="1.20.58.80">
    <property type="entry name" value="Phosphotransferase system, lactose/cellobiose-type IIA subunit"/>
    <property type="match status" value="1"/>
</dbReference>
<sequence>MIYRAEVWWPERYCVFAAVSHVHMMDQHEELQIELAHRERRRADRLLKALRFEEAIVAHEEATLHLEKVNFIDNSMLVRYQMIQLFKNLSSCKSLFTIVKSRWCATNRSYNEISKRGIRRFYTSADTIELAEMALPDCADSVGTSTRFKPQDFRESFTKQLHSITDRNDELLLQIYKTISKSNESINGSTSNLLENGQVIEELRTNNFEIRRVFDSMAESYDKLQQRNKQLENEVEILRAKLRLLEKAPTSGPDDRADQSLPELPPLERPTFEGFSTSTTSLFS</sequence>
<dbReference type="PANTHER" id="PTHR14964:SF2">
    <property type="entry name" value="NUCLEAR RECEPTOR-BINDING FACTOR 2"/>
    <property type="match status" value="1"/>
</dbReference>
<dbReference type="RefSeq" id="XP_022652105.1">
    <property type="nucleotide sequence ID" value="XM_022796370.1"/>
</dbReference>
<protein>
    <recommendedName>
        <fullName evidence="2">Nuclear receptor-binding factor 2 MIT domain-containing protein</fullName>
    </recommendedName>
</protein>
<dbReference type="GeneID" id="111246558"/>
<evidence type="ECO:0000313" key="4">
    <source>
        <dbReference type="Proteomes" id="UP000594260"/>
    </source>
</evidence>
<name>A0A7M7JIL3_VARDE</name>
<dbReference type="EnsemblMetazoa" id="XM_022796370">
    <property type="protein sequence ID" value="XP_022652105"/>
    <property type="gene ID" value="LOC111246558"/>
</dbReference>
<proteinExistence type="predicted"/>
<dbReference type="SUPFAM" id="SSF140361">
    <property type="entry name" value="MIT domain-like"/>
    <property type="match status" value="1"/>
</dbReference>
<dbReference type="InterPro" id="IPR039679">
    <property type="entry name" value="NRBF2"/>
</dbReference>
<dbReference type="GO" id="GO:0006914">
    <property type="term" value="P:autophagy"/>
    <property type="evidence" value="ECO:0007669"/>
    <property type="project" value="InterPro"/>
</dbReference>
<evidence type="ECO:0000313" key="3">
    <source>
        <dbReference type="EnsemblMetazoa" id="XP_022652105"/>
    </source>
</evidence>
<feature type="domain" description="Nuclear receptor-binding factor 2 MIT" evidence="2">
    <location>
        <begin position="32"/>
        <end position="77"/>
    </location>
</feature>
<feature type="compositionally biased region" description="Polar residues" evidence="1">
    <location>
        <begin position="274"/>
        <end position="284"/>
    </location>
</feature>
<keyword evidence="4" id="KW-1185">Reference proteome</keyword>
<dbReference type="InterPro" id="IPR033393">
    <property type="entry name" value="NRBF2_MIT"/>
</dbReference>
<dbReference type="AlphaFoldDB" id="A0A7M7JIL3"/>
<evidence type="ECO:0000259" key="2">
    <source>
        <dbReference type="Pfam" id="PF17169"/>
    </source>
</evidence>
<dbReference type="EnsemblMetazoa" id="XM_022796362">
    <property type="protein sequence ID" value="XP_022652097"/>
    <property type="gene ID" value="LOC111246558"/>
</dbReference>
<accession>A0A7M7JIL3</accession>
<dbReference type="Pfam" id="PF17169">
    <property type="entry name" value="NRBF2_MIT"/>
    <property type="match status" value="1"/>
</dbReference>
<dbReference type="RefSeq" id="XP_022652097.1">
    <property type="nucleotide sequence ID" value="XM_022796362.1"/>
</dbReference>
<dbReference type="PANTHER" id="PTHR14964">
    <property type="entry name" value="NUCLEAR RECEPTOR BINDING FACTOR 2"/>
    <property type="match status" value="1"/>
</dbReference>
<organism evidence="3 4">
    <name type="scientific">Varroa destructor</name>
    <name type="common">Honeybee mite</name>
    <dbReference type="NCBI Taxonomy" id="109461"/>
    <lineage>
        <taxon>Eukaryota</taxon>
        <taxon>Metazoa</taxon>
        <taxon>Ecdysozoa</taxon>
        <taxon>Arthropoda</taxon>
        <taxon>Chelicerata</taxon>
        <taxon>Arachnida</taxon>
        <taxon>Acari</taxon>
        <taxon>Parasitiformes</taxon>
        <taxon>Mesostigmata</taxon>
        <taxon>Gamasina</taxon>
        <taxon>Dermanyssoidea</taxon>
        <taxon>Varroidae</taxon>
        <taxon>Varroa</taxon>
    </lineage>
</organism>
<feature type="region of interest" description="Disordered" evidence="1">
    <location>
        <begin position="246"/>
        <end position="284"/>
    </location>
</feature>
<evidence type="ECO:0000256" key="1">
    <source>
        <dbReference type="SAM" id="MobiDB-lite"/>
    </source>
</evidence>
<dbReference type="KEGG" id="vde:111246558"/>
<dbReference type="Proteomes" id="UP000594260">
    <property type="component" value="Unplaced"/>
</dbReference>